<accession>A0A9Q3U9I5</accession>
<evidence type="ECO:0000313" key="3">
    <source>
        <dbReference type="Proteomes" id="UP000726777"/>
    </source>
</evidence>
<evidence type="ECO:0000313" key="2">
    <source>
        <dbReference type="EMBL" id="MCC3803767.1"/>
    </source>
</evidence>
<feature type="signal peptide" evidence="1">
    <location>
        <begin position="1"/>
        <end position="24"/>
    </location>
</feature>
<dbReference type="AlphaFoldDB" id="A0A9Q3U9I5"/>
<dbReference type="Proteomes" id="UP000726777">
    <property type="component" value="Unassembled WGS sequence"/>
</dbReference>
<evidence type="ECO:0000256" key="1">
    <source>
        <dbReference type="SAM" id="SignalP"/>
    </source>
</evidence>
<feature type="chain" id="PRO_5040207689" evidence="1">
    <location>
        <begin position="25"/>
        <end position="152"/>
    </location>
</feature>
<protein>
    <submittedName>
        <fullName evidence="2">Uncharacterized protein</fullName>
    </submittedName>
</protein>
<name>A0A9Q3U9I5_VIBPH</name>
<sequence length="152" mass="16389">MIFKALSTIALVSCSLFTSSNASASNQTNISIQDYTKSSFVIEGLPSNGHLAKLAYKLSDSDSITSGIEKAQAVSQELIGNSTTYGYSEISSYVTTNVQNGDEIYIVVETAFIPKSKTDVSSNSMLYSQVVLSNKQHQLALVNSVMDNSFTF</sequence>
<dbReference type="EMBL" id="JACVHL010000002">
    <property type="protein sequence ID" value="MCC3803767.1"/>
    <property type="molecule type" value="Genomic_DNA"/>
</dbReference>
<reference evidence="2" key="1">
    <citation type="submission" date="2020-09" db="EMBL/GenBank/DDBJ databases">
        <title>Genome sequence of Vibrio parahaemolyticus isolates.</title>
        <authorList>
            <person name="Hammerl J.A."/>
            <person name="Strauch E."/>
        </authorList>
    </citation>
    <scope>NUCLEOTIDE SEQUENCE</scope>
    <source>
        <strain evidence="2">17-VB00146</strain>
    </source>
</reference>
<keyword evidence="1" id="KW-0732">Signal</keyword>
<gene>
    <name evidence="2" type="ORF">IB292_01835</name>
</gene>
<proteinExistence type="predicted"/>
<comment type="caution">
    <text evidence="2">The sequence shown here is derived from an EMBL/GenBank/DDBJ whole genome shotgun (WGS) entry which is preliminary data.</text>
</comment>
<organism evidence="2 3">
    <name type="scientific">Vibrio parahaemolyticus</name>
    <dbReference type="NCBI Taxonomy" id="670"/>
    <lineage>
        <taxon>Bacteria</taxon>
        <taxon>Pseudomonadati</taxon>
        <taxon>Pseudomonadota</taxon>
        <taxon>Gammaproteobacteria</taxon>
        <taxon>Vibrionales</taxon>
        <taxon>Vibrionaceae</taxon>
        <taxon>Vibrio</taxon>
    </lineage>
</organism>
<dbReference type="RefSeq" id="WP_228085442.1">
    <property type="nucleotide sequence ID" value="NZ_JACVHL010000002.1"/>
</dbReference>